<dbReference type="AlphaFoldDB" id="A0AAV3Z6H3"/>
<proteinExistence type="predicted"/>
<keyword evidence="1" id="KW-0548">Nucleotidyltransferase</keyword>
<dbReference type="Proteomes" id="UP000735302">
    <property type="component" value="Unassembled WGS sequence"/>
</dbReference>
<keyword evidence="1" id="KW-0808">Transferase</keyword>
<protein>
    <submittedName>
        <fullName evidence="1">Reverse transcriptase</fullName>
    </submittedName>
</protein>
<reference evidence="1 2" key="1">
    <citation type="journal article" date="2021" name="Elife">
        <title>Chloroplast acquisition without the gene transfer in kleptoplastic sea slugs, Plakobranchus ocellatus.</title>
        <authorList>
            <person name="Maeda T."/>
            <person name="Takahashi S."/>
            <person name="Yoshida T."/>
            <person name="Shimamura S."/>
            <person name="Takaki Y."/>
            <person name="Nagai Y."/>
            <person name="Toyoda A."/>
            <person name="Suzuki Y."/>
            <person name="Arimoto A."/>
            <person name="Ishii H."/>
            <person name="Satoh N."/>
            <person name="Nishiyama T."/>
            <person name="Hasebe M."/>
            <person name="Maruyama T."/>
            <person name="Minagawa J."/>
            <person name="Obokata J."/>
            <person name="Shigenobu S."/>
        </authorList>
    </citation>
    <scope>NUCLEOTIDE SEQUENCE [LARGE SCALE GENOMIC DNA]</scope>
</reference>
<evidence type="ECO:0000313" key="1">
    <source>
        <dbReference type="EMBL" id="GFN89603.1"/>
    </source>
</evidence>
<dbReference type="GO" id="GO:0003964">
    <property type="term" value="F:RNA-directed DNA polymerase activity"/>
    <property type="evidence" value="ECO:0007669"/>
    <property type="project" value="UniProtKB-KW"/>
</dbReference>
<organism evidence="1 2">
    <name type="scientific">Plakobranchus ocellatus</name>
    <dbReference type="NCBI Taxonomy" id="259542"/>
    <lineage>
        <taxon>Eukaryota</taxon>
        <taxon>Metazoa</taxon>
        <taxon>Spiralia</taxon>
        <taxon>Lophotrochozoa</taxon>
        <taxon>Mollusca</taxon>
        <taxon>Gastropoda</taxon>
        <taxon>Heterobranchia</taxon>
        <taxon>Euthyneura</taxon>
        <taxon>Panpulmonata</taxon>
        <taxon>Sacoglossa</taxon>
        <taxon>Placobranchoidea</taxon>
        <taxon>Plakobranchidae</taxon>
        <taxon>Plakobranchus</taxon>
    </lineage>
</organism>
<sequence>MYCRKAKLRFPLKSIVKEHKCGQSGPKTMLEDSEDPAVRSIQPKLGTGRKWKVDGSVKQEKEGLKIKEAIGLTQTGRKGLGSDGIKRLSKIENKEKSDLIIDEIKVIEDSKRMQKAVQQS</sequence>
<gene>
    <name evidence="1" type="ORF">PoB_001610900</name>
</gene>
<keyword evidence="2" id="KW-1185">Reference proteome</keyword>
<name>A0AAV3Z6H3_9GAST</name>
<accession>A0AAV3Z6H3</accession>
<dbReference type="EMBL" id="BLXT01001944">
    <property type="protein sequence ID" value="GFN89603.1"/>
    <property type="molecule type" value="Genomic_DNA"/>
</dbReference>
<comment type="caution">
    <text evidence="1">The sequence shown here is derived from an EMBL/GenBank/DDBJ whole genome shotgun (WGS) entry which is preliminary data.</text>
</comment>
<keyword evidence="1" id="KW-0695">RNA-directed DNA polymerase</keyword>
<evidence type="ECO:0000313" key="2">
    <source>
        <dbReference type="Proteomes" id="UP000735302"/>
    </source>
</evidence>